<evidence type="ECO:0000256" key="2">
    <source>
        <dbReference type="ARBA" id="ARBA00008974"/>
    </source>
</evidence>
<organism evidence="7 8">
    <name type="scientific">Actinokineospora soli</name>
    <dbReference type="NCBI Taxonomy" id="1048753"/>
    <lineage>
        <taxon>Bacteria</taxon>
        <taxon>Bacillati</taxon>
        <taxon>Actinomycetota</taxon>
        <taxon>Actinomycetes</taxon>
        <taxon>Pseudonocardiales</taxon>
        <taxon>Pseudonocardiaceae</taxon>
        <taxon>Actinokineospora</taxon>
    </lineage>
</organism>
<comment type="caution">
    <text evidence="7">The sequence shown here is derived from an EMBL/GenBank/DDBJ whole genome shotgun (WGS) entry which is preliminary data.</text>
</comment>
<keyword evidence="4 6" id="KW-1133">Transmembrane helix</keyword>
<feature type="transmembrane region" description="Helical" evidence="6">
    <location>
        <begin position="237"/>
        <end position="258"/>
    </location>
</feature>
<dbReference type="Pfam" id="PF02133">
    <property type="entry name" value="Transp_cyt_pur"/>
    <property type="match status" value="1"/>
</dbReference>
<evidence type="ECO:0000313" key="7">
    <source>
        <dbReference type="EMBL" id="MFC7617349.1"/>
    </source>
</evidence>
<feature type="transmembrane region" description="Helical" evidence="6">
    <location>
        <begin position="362"/>
        <end position="379"/>
    </location>
</feature>
<keyword evidence="8" id="KW-1185">Reference proteome</keyword>
<evidence type="ECO:0000256" key="5">
    <source>
        <dbReference type="ARBA" id="ARBA00023136"/>
    </source>
</evidence>
<dbReference type="Proteomes" id="UP001596512">
    <property type="component" value="Unassembled WGS sequence"/>
</dbReference>
<dbReference type="CDD" id="cd11485">
    <property type="entry name" value="SLC-NCS1sbd_YbbW-like"/>
    <property type="match status" value="1"/>
</dbReference>
<feature type="transmembrane region" description="Helical" evidence="6">
    <location>
        <begin position="48"/>
        <end position="69"/>
    </location>
</feature>
<name>A0ABW2TUE9_9PSEU</name>
<proteinExistence type="inferred from homology"/>
<dbReference type="InterPro" id="IPR045225">
    <property type="entry name" value="Uracil/uridine/allantoin_perm"/>
</dbReference>
<feature type="transmembrane region" description="Helical" evidence="6">
    <location>
        <begin position="433"/>
        <end position="455"/>
    </location>
</feature>
<feature type="transmembrane region" description="Helical" evidence="6">
    <location>
        <begin position="75"/>
        <end position="95"/>
    </location>
</feature>
<feature type="transmembrane region" description="Helical" evidence="6">
    <location>
        <begin position="322"/>
        <end position="341"/>
    </location>
</feature>
<comment type="similarity">
    <text evidence="2">Belongs to the purine-cytosine permease (2.A.39) family.</text>
</comment>
<dbReference type="NCBIfam" id="TIGR00800">
    <property type="entry name" value="ncs1"/>
    <property type="match status" value="1"/>
</dbReference>
<feature type="transmembrane region" description="Helical" evidence="6">
    <location>
        <begin position="124"/>
        <end position="149"/>
    </location>
</feature>
<evidence type="ECO:0000256" key="1">
    <source>
        <dbReference type="ARBA" id="ARBA00004141"/>
    </source>
</evidence>
<keyword evidence="5 6" id="KW-0472">Membrane</keyword>
<feature type="transmembrane region" description="Helical" evidence="6">
    <location>
        <begin position="385"/>
        <end position="412"/>
    </location>
</feature>
<dbReference type="InterPro" id="IPR012681">
    <property type="entry name" value="NCS1"/>
</dbReference>
<evidence type="ECO:0000256" key="4">
    <source>
        <dbReference type="ARBA" id="ARBA00022989"/>
    </source>
</evidence>
<evidence type="ECO:0000256" key="6">
    <source>
        <dbReference type="SAM" id="Phobius"/>
    </source>
</evidence>
<gene>
    <name evidence="7" type="ORF">ACFQV2_31935</name>
</gene>
<sequence length="513" mass="55509">MELGTGTTSHPDGRVELVDTAAVADSPYSNPELAPVPIDERKWTTYNFAALWVGMAHNIPSYTLAAGLIALGMDWVQAFLTITLGNLLVLIPMLLNSHAGTKYGIPFPVFARAFYGIRGANVPALLRALIACGWFGIQTWIGGAGVHVIASKLFGTWWSEAAPVAGKPWTLWASFLLFWAIEMWIIWKGMDTLRRFENWAAPFVIVVAVALLVWVLVEAGGFGPILSQPSALGWGPEFWAIFFPALMAMIAFWSTLSLNMPDFTRFGAGQRQQVVGQSLGLPTTMSFFAILSIVITAGTQVIYGEAIWDPVVLAGKFDNALVVALALFTVLVATLSVNVAANVVSPSYDFSNVAPRVISRRGGALITGVLGIVIMPWYLYESPEIYIFTWLQTYGGLLGAVAGVLIGGYWLLARTRLDLVDLYRRDGRYWFTGGFGVPALVATAVGMLLSVGGAYSRPGEGPFPEDGLIPFLKPLYDYSWVVGLASALLVFVALSRTARRERVTGVAAEPAVS</sequence>
<feature type="transmembrane region" description="Helical" evidence="6">
    <location>
        <begin position="199"/>
        <end position="217"/>
    </location>
</feature>
<keyword evidence="3 6" id="KW-0812">Transmembrane</keyword>
<evidence type="ECO:0000256" key="3">
    <source>
        <dbReference type="ARBA" id="ARBA00022692"/>
    </source>
</evidence>
<reference evidence="8" key="1">
    <citation type="journal article" date="2019" name="Int. J. Syst. Evol. Microbiol.">
        <title>The Global Catalogue of Microorganisms (GCM) 10K type strain sequencing project: providing services to taxonomists for standard genome sequencing and annotation.</title>
        <authorList>
            <consortium name="The Broad Institute Genomics Platform"/>
            <consortium name="The Broad Institute Genome Sequencing Center for Infectious Disease"/>
            <person name="Wu L."/>
            <person name="Ma J."/>
        </authorList>
    </citation>
    <scope>NUCLEOTIDE SEQUENCE [LARGE SCALE GENOMIC DNA]</scope>
    <source>
        <strain evidence="8">JCM 17695</strain>
    </source>
</reference>
<evidence type="ECO:0000313" key="8">
    <source>
        <dbReference type="Proteomes" id="UP001596512"/>
    </source>
</evidence>
<accession>A0ABW2TUE9</accession>
<dbReference type="EMBL" id="JBHTEY010000004">
    <property type="protein sequence ID" value="MFC7617349.1"/>
    <property type="molecule type" value="Genomic_DNA"/>
</dbReference>
<dbReference type="PANTHER" id="PTHR30618:SF0">
    <property type="entry name" value="PURINE-URACIL PERMEASE NCS1"/>
    <property type="match status" value="1"/>
</dbReference>
<protein>
    <submittedName>
        <fullName evidence="7">NCS1 family nucleobase:cation symporter-1</fullName>
    </submittedName>
</protein>
<feature type="transmembrane region" description="Helical" evidence="6">
    <location>
        <begin position="169"/>
        <end position="187"/>
    </location>
</feature>
<dbReference type="InterPro" id="IPR001248">
    <property type="entry name" value="Pur-cyt_permease"/>
</dbReference>
<dbReference type="Gene3D" id="1.10.4160.10">
    <property type="entry name" value="Hydantoin permease"/>
    <property type="match status" value="1"/>
</dbReference>
<feature type="transmembrane region" description="Helical" evidence="6">
    <location>
        <begin position="475"/>
        <end position="494"/>
    </location>
</feature>
<feature type="transmembrane region" description="Helical" evidence="6">
    <location>
        <begin position="279"/>
        <end position="302"/>
    </location>
</feature>
<dbReference type="PANTHER" id="PTHR30618">
    <property type="entry name" value="NCS1 FAMILY PURINE/PYRIMIDINE TRANSPORTER"/>
    <property type="match status" value="1"/>
</dbReference>
<comment type="subcellular location">
    <subcellularLocation>
        <location evidence="1">Membrane</location>
        <topology evidence="1">Multi-pass membrane protein</topology>
    </subcellularLocation>
</comment>